<feature type="domain" description="Protein kinase" evidence="11">
    <location>
        <begin position="4"/>
        <end position="265"/>
    </location>
</feature>
<evidence type="ECO:0000256" key="1">
    <source>
        <dbReference type="ARBA" id="ARBA00012513"/>
    </source>
</evidence>
<feature type="compositionally biased region" description="Acidic residues" evidence="10">
    <location>
        <begin position="513"/>
        <end position="539"/>
    </location>
</feature>
<dbReference type="SMART" id="SM00220">
    <property type="entry name" value="S_TKc"/>
    <property type="match status" value="1"/>
</dbReference>
<dbReference type="GeneID" id="16073486"/>
<dbReference type="AlphaFoldDB" id="F2UDG1"/>
<keyword evidence="6 9" id="KW-0067">ATP-binding</keyword>
<feature type="compositionally biased region" description="Basic and acidic residues" evidence="10">
    <location>
        <begin position="561"/>
        <end position="570"/>
    </location>
</feature>
<feature type="region of interest" description="Disordered" evidence="10">
    <location>
        <begin position="266"/>
        <end position="585"/>
    </location>
</feature>
<dbReference type="GO" id="GO:0005524">
    <property type="term" value="F:ATP binding"/>
    <property type="evidence" value="ECO:0007669"/>
    <property type="project" value="UniProtKB-UniRule"/>
</dbReference>
<dbReference type="Gene3D" id="1.10.510.10">
    <property type="entry name" value="Transferase(Phosphotransferase) domain 1"/>
    <property type="match status" value="1"/>
</dbReference>
<feature type="compositionally biased region" description="Basic and acidic residues" evidence="10">
    <location>
        <begin position="434"/>
        <end position="449"/>
    </location>
</feature>
<comment type="catalytic activity">
    <reaction evidence="8">
        <text>L-seryl-[protein] + ATP = O-phospho-L-seryl-[protein] + ADP + H(+)</text>
        <dbReference type="Rhea" id="RHEA:17989"/>
        <dbReference type="Rhea" id="RHEA-COMP:9863"/>
        <dbReference type="Rhea" id="RHEA-COMP:11604"/>
        <dbReference type="ChEBI" id="CHEBI:15378"/>
        <dbReference type="ChEBI" id="CHEBI:29999"/>
        <dbReference type="ChEBI" id="CHEBI:30616"/>
        <dbReference type="ChEBI" id="CHEBI:83421"/>
        <dbReference type="ChEBI" id="CHEBI:456216"/>
        <dbReference type="EC" id="2.7.11.1"/>
    </reaction>
</comment>
<dbReference type="STRING" id="946362.F2UDG1"/>
<feature type="compositionally biased region" description="Low complexity" evidence="10">
    <location>
        <begin position="787"/>
        <end position="808"/>
    </location>
</feature>
<feature type="compositionally biased region" description="Gly residues" evidence="10">
    <location>
        <begin position="744"/>
        <end position="757"/>
    </location>
</feature>
<feature type="compositionally biased region" description="Basic residues" evidence="10">
    <location>
        <begin position="397"/>
        <end position="420"/>
    </location>
</feature>
<organism evidence="13">
    <name type="scientific">Salpingoeca rosetta (strain ATCC 50818 / BSB-021)</name>
    <dbReference type="NCBI Taxonomy" id="946362"/>
    <lineage>
        <taxon>Eukaryota</taxon>
        <taxon>Choanoflagellata</taxon>
        <taxon>Craspedida</taxon>
        <taxon>Salpingoecidae</taxon>
        <taxon>Salpingoeca</taxon>
    </lineage>
</organism>
<reference evidence="12" key="1">
    <citation type="submission" date="2009-08" db="EMBL/GenBank/DDBJ databases">
        <title>Annotation of Salpingoeca rosetta.</title>
        <authorList>
            <consortium name="The Broad Institute Genome Sequencing Platform"/>
            <person name="Russ C."/>
            <person name="Cuomo C."/>
            <person name="Burger G."/>
            <person name="Gray M.W."/>
            <person name="Holland P.W.H."/>
            <person name="King N."/>
            <person name="Lang F.B.F."/>
            <person name="Roger A.J."/>
            <person name="Ruiz-Trillo I."/>
            <person name="Young S.K."/>
            <person name="Zeng Q."/>
            <person name="Gargeya S."/>
            <person name="Alvarado L."/>
            <person name="Berlin A."/>
            <person name="Chapman S.B."/>
            <person name="Chen Z."/>
            <person name="Freedman E."/>
            <person name="Gellesch M."/>
            <person name="Goldberg J."/>
            <person name="Griggs A."/>
            <person name="Gujja S."/>
            <person name="Heilman E."/>
            <person name="Heiman D."/>
            <person name="Howarth C."/>
            <person name="Mehta T."/>
            <person name="Neiman D."/>
            <person name="Pearson M."/>
            <person name="Roberts A."/>
            <person name="Saif S."/>
            <person name="Shea T."/>
            <person name="Shenoy N."/>
            <person name="Sisk P."/>
            <person name="Stolte C."/>
            <person name="Sykes S."/>
            <person name="White J."/>
            <person name="Yandava C."/>
            <person name="Haas B."/>
            <person name="Nusbaum C."/>
            <person name="Birren B."/>
        </authorList>
    </citation>
    <scope>NUCLEOTIDE SEQUENCE [LARGE SCALE GENOMIC DNA]</scope>
    <source>
        <strain evidence="12">ATCC 50818</strain>
    </source>
</reference>
<dbReference type="EMBL" id="GL832969">
    <property type="protein sequence ID" value="EGD74656.1"/>
    <property type="molecule type" value="Genomic_DNA"/>
</dbReference>
<sequence>MEKYERVRTLGAGSFGKAFLVRNKDTRQLCVMKEMKCKTKADLEEAIKESKFHASVSHRNIIQYFDVFQEGSRTVFIVMEYGQGGDLQAQIKRKRMARQRFPEATIVKWLVQACMALQYLHQQGKLHRDIKAGNLFLDAKGNIKLGDFGIARVLEANAARMSARTCKTPVGTPLTMAPEIAAGKAYGQKVDIWGIGCVLYELIQLKPAFFAQSLDGLLSRIRRGKYDTRYPDHVSKDLQQLIAMMLRVDPNKRPSAARILAHPFLAAQQQQQQQQQVASHGASPATARRQSEPNHDVMGLRPLKLRGMPRRALQQQQQQQQRHQSRRDDSSSPVELHDDDGAVALGALGGGGMRRRSKAGGHPGGRPVDRRTSWDALDPHPQQHRAGGDGGEQQQRHRDHRYRHQHPQGRRSRSNHRSRSNQHYAKQSPVAYRQHRDDGDVDGADRSTHDDDDDDDDYDDYGSVTRAAAAGGGGDDTRDRHERPRRRRQAVRFRDASNDTGNNSDTDACAGDDATDATEDDEVDGNYGDEDNSNAENDDSNGHRRRHRQQRPGHRYHQHVPTREAREHMRAQLKSKSEVSVSPRVYSNCGSEAGDDLMHVSPDGVGGGHHQHHHHLNNNNNNSPGQGGRRHSLMPGAEFSRPPRPCSADRVRCGGGYVGLNGGRRRSSLMPPPPPHANGSNSSGQCGGGGKNGRRRSNSRKVSDFLELQRRFSEVRPEMPMALSKEQMQMHVQAQRDRQPLRSGGTGEGDGVRGGGVALPHANPSGHHHQRHVRQRSNGRQSPPQHGAATNSSSSSSNAANGSSNADVGGVGVGGGRVGSGVSPHARGRRSEPDFRRMHRGRPGHNGKNKSLFELAQYYQAAKLS</sequence>
<dbReference type="InterPro" id="IPR051131">
    <property type="entry name" value="NEK_Ser/Thr_kinase_NIMA"/>
</dbReference>
<dbReference type="FunFam" id="1.10.510.10:FF:000571">
    <property type="entry name" value="Maternal embryonic leucine zipper kinase"/>
    <property type="match status" value="1"/>
</dbReference>
<dbReference type="SUPFAM" id="SSF56112">
    <property type="entry name" value="Protein kinase-like (PK-like)"/>
    <property type="match status" value="1"/>
</dbReference>
<evidence type="ECO:0000256" key="9">
    <source>
        <dbReference type="PROSITE-ProRule" id="PRU10141"/>
    </source>
</evidence>
<dbReference type="PROSITE" id="PS00107">
    <property type="entry name" value="PROTEIN_KINASE_ATP"/>
    <property type="match status" value="1"/>
</dbReference>
<feature type="region of interest" description="Disordered" evidence="10">
    <location>
        <begin position="599"/>
        <end position="705"/>
    </location>
</feature>
<feature type="binding site" evidence="9">
    <location>
        <position position="33"/>
    </location>
    <ligand>
        <name>ATP</name>
        <dbReference type="ChEBI" id="CHEBI:30616"/>
    </ligand>
</feature>
<proteinExistence type="predicted"/>
<dbReference type="EC" id="2.7.11.1" evidence="1"/>
<name>F2UDG1_SALR5</name>
<feature type="compositionally biased region" description="Basic residues" evidence="10">
    <location>
        <begin position="543"/>
        <end position="560"/>
    </location>
</feature>
<evidence type="ECO:0000256" key="10">
    <source>
        <dbReference type="SAM" id="MobiDB-lite"/>
    </source>
</evidence>
<accession>F2UDG1</accession>
<evidence type="ECO:0000259" key="11">
    <source>
        <dbReference type="PROSITE" id="PS50011"/>
    </source>
</evidence>
<dbReference type="eggNOG" id="KOG0591">
    <property type="taxonomic scope" value="Eukaryota"/>
</dbReference>
<feature type="compositionally biased region" description="Basic residues" evidence="10">
    <location>
        <begin position="837"/>
        <end position="848"/>
    </location>
</feature>
<evidence type="ECO:0000256" key="7">
    <source>
        <dbReference type="ARBA" id="ARBA00047899"/>
    </source>
</evidence>
<comment type="catalytic activity">
    <reaction evidence="7">
        <text>L-threonyl-[protein] + ATP = O-phospho-L-threonyl-[protein] + ADP + H(+)</text>
        <dbReference type="Rhea" id="RHEA:46608"/>
        <dbReference type="Rhea" id="RHEA-COMP:11060"/>
        <dbReference type="Rhea" id="RHEA-COMP:11605"/>
        <dbReference type="ChEBI" id="CHEBI:15378"/>
        <dbReference type="ChEBI" id="CHEBI:30013"/>
        <dbReference type="ChEBI" id="CHEBI:30616"/>
        <dbReference type="ChEBI" id="CHEBI:61977"/>
        <dbReference type="ChEBI" id="CHEBI:456216"/>
        <dbReference type="EC" id="2.7.11.1"/>
    </reaction>
</comment>
<dbReference type="Pfam" id="PF00069">
    <property type="entry name" value="Pkinase"/>
    <property type="match status" value="1"/>
</dbReference>
<evidence type="ECO:0000256" key="5">
    <source>
        <dbReference type="ARBA" id="ARBA00022777"/>
    </source>
</evidence>
<dbReference type="Proteomes" id="UP000007799">
    <property type="component" value="Unassembled WGS sequence"/>
</dbReference>
<dbReference type="GO" id="GO:0004674">
    <property type="term" value="F:protein serine/threonine kinase activity"/>
    <property type="evidence" value="ECO:0007669"/>
    <property type="project" value="UniProtKB-KW"/>
</dbReference>
<dbReference type="InParanoid" id="F2UDG1"/>
<dbReference type="KEGG" id="sre:PTSG_06021"/>
<keyword evidence="2" id="KW-0723">Serine/threonine-protein kinase</keyword>
<dbReference type="RefSeq" id="XP_004992913.1">
    <property type="nucleotide sequence ID" value="XM_004992856.1"/>
</dbReference>
<keyword evidence="5 12" id="KW-0418">Kinase</keyword>
<dbReference type="InterPro" id="IPR011009">
    <property type="entry name" value="Kinase-like_dom_sf"/>
</dbReference>
<dbReference type="PANTHER" id="PTHR44899:SF3">
    <property type="entry name" value="SERINE_THREONINE-PROTEIN KINASE NEK1"/>
    <property type="match status" value="1"/>
</dbReference>
<dbReference type="Gene3D" id="3.30.200.20">
    <property type="entry name" value="Phosphorylase Kinase, domain 1"/>
    <property type="match status" value="1"/>
</dbReference>
<dbReference type="InterPro" id="IPR000719">
    <property type="entry name" value="Prot_kinase_dom"/>
</dbReference>
<evidence type="ECO:0000256" key="4">
    <source>
        <dbReference type="ARBA" id="ARBA00022741"/>
    </source>
</evidence>
<protein>
    <recommendedName>
        <fullName evidence="1">non-specific serine/threonine protein kinase</fullName>
        <ecNumber evidence="1">2.7.11.1</ecNumber>
    </recommendedName>
</protein>
<dbReference type="CDD" id="cd08215">
    <property type="entry name" value="STKc_Nek"/>
    <property type="match status" value="1"/>
</dbReference>
<keyword evidence="3" id="KW-0808">Transferase</keyword>
<feature type="compositionally biased region" description="Basic and acidic residues" evidence="10">
    <location>
        <begin position="326"/>
        <end position="340"/>
    </location>
</feature>
<evidence type="ECO:0000256" key="6">
    <source>
        <dbReference type="ARBA" id="ARBA00022840"/>
    </source>
</evidence>
<evidence type="ECO:0000256" key="3">
    <source>
        <dbReference type="ARBA" id="ARBA00022679"/>
    </source>
</evidence>
<keyword evidence="4 9" id="KW-0547">Nucleotide-binding</keyword>
<evidence type="ECO:0000256" key="2">
    <source>
        <dbReference type="ARBA" id="ARBA00022527"/>
    </source>
</evidence>
<gene>
    <name evidence="12" type="ORF">PTSG_06021</name>
</gene>
<feature type="compositionally biased region" description="Basic residues" evidence="10">
    <location>
        <begin position="766"/>
        <end position="777"/>
    </location>
</feature>
<feature type="compositionally biased region" description="Gly residues" evidence="10">
    <location>
        <begin position="653"/>
        <end position="662"/>
    </location>
</feature>
<dbReference type="PROSITE" id="PS50011">
    <property type="entry name" value="PROTEIN_KINASE_DOM"/>
    <property type="match status" value="1"/>
</dbReference>
<evidence type="ECO:0000256" key="8">
    <source>
        <dbReference type="ARBA" id="ARBA00048679"/>
    </source>
</evidence>
<feature type="compositionally biased region" description="Gly residues" evidence="10">
    <location>
        <begin position="809"/>
        <end position="819"/>
    </location>
</feature>
<evidence type="ECO:0000313" key="12">
    <source>
        <dbReference type="EMBL" id="EGD74656.1"/>
    </source>
</evidence>
<dbReference type="OMA" id="NGRRINP"/>
<dbReference type="InterPro" id="IPR017441">
    <property type="entry name" value="Protein_kinase_ATP_BS"/>
</dbReference>
<keyword evidence="13" id="KW-1185">Reference proteome</keyword>
<dbReference type="PANTHER" id="PTHR44899">
    <property type="entry name" value="CAMK FAMILY PROTEIN KINASE"/>
    <property type="match status" value="1"/>
</dbReference>
<feature type="region of interest" description="Disordered" evidence="10">
    <location>
        <begin position="726"/>
        <end position="852"/>
    </location>
</feature>
<evidence type="ECO:0000313" key="13">
    <source>
        <dbReference type="Proteomes" id="UP000007799"/>
    </source>
</evidence>
<dbReference type="OrthoDB" id="248923at2759"/>
<feature type="compositionally biased region" description="Acidic residues" evidence="10">
    <location>
        <begin position="450"/>
        <end position="460"/>
    </location>
</feature>